<accession>A0ACB7YPC1</accession>
<organism evidence="1 2">
    <name type="scientific">Vaccinium darrowii</name>
    <dbReference type="NCBI Taxonomy" id="229202"/>
    <lineage>
        <taxon>Eukaryota</taxon>
        <taxon>Viridiplantae</taxon>
        <taxon>Streptophyta</taxon>
        <taxon>Embryophyta</taxon>
        <taxon>Tracheophyta</taxon>
        <taxon>Spermatophyta</taxon>
        <taxon>Magnoliopsida</taxon>
        <taxon>eudicotyledons</taxon>
        <taxon>Gunneridae</taxon>
        <taxon>Pentapetalae</taxon>
        <taxon>asterids</taxon>
        <taxon>Ericales</taxon>
        <taxon>Ericaceae</taxon>
        <taxon>Vaccinioideae</taxon>
        <taxon>Vaccinieae</taxon>
        <taxon>Vaccinium</taxon>
    </lineage>
</organism>
<comment type="caution">
    <text evidence="1">The sequence shown here is derived from an EMBL/GenBank/DDBJ whole genome shotgun (WGS) entry which is preliminary data.</text>
</comment>
<gene>
    <name evidence="1" type="ORF">Vadar_024229</name>
</gene>
<proteinExistence type="predicted"/>
<name>A0ACB7YPC1_9ERIC</name>
<evidence type="ECO:0000313" key="2">
    <source>
        <dbReference type="Proteomes" id="UP000828048"/>
    </source>
</evidence>
<dbReference type="Proteomes" id="UP000828048">
    <property type="component" value="Chromosome 11"/>
</dbReference>
<evidence type="ECO:0000313" key="1">
    <source>
        <dbReference type="EMBL" id="KAH7855385.1"/>
    </source>
</evidence>
<protein>
    <submittedName>
        <fullName evidence="1">Uncharacterized protein</fullName>
    </submittedName>
</protein>
<reference evidence="1 2" key="1">
    <citation type="journal article" date="2021" name="Hortic Res">
        <title>High-quality reference genome and annotation aids understanding of berry development for evergreen blueberry (Vaccinium darrowii).</title>
        <authorList>
            <person name="Yu J."/>
            <person name="Hulse-Kemp A.M."/>
            <person name="Babiker E."/>
            <person name="Staton M."/>
        </authorList>
    </citation>
    <scope>NUCLEOTIDE SEQUENCE [LARGE SCALE GENOMIC DNA]</scope>
    <source>
        <strain evidence="2">cv. NJ 8807/NJ 8810</strain>
        <tissue evidence="1">Young leaf</tissue>
    </source>
</reference>
<sequence>MASSSDNRWYLMHESTALPYPTKFNVLDFVPKLSKIFDPTSPSSSNNNAKSPIEKYPYPTEFNVLDFVPKLLGETNYEKWEKLMRDFIDRRDLIDFIDGPAQGENANEDCYEAWQRSDNLVQGWILATLTEDSRLEMLDEGTAKYLWETLSRKFDPTSPFPPRDEGTDNRVTRYLPLHKATIKGDWEEARGIIEQDPDAVRTPITERGEVALTVAIFSQGRNNFVRKLLEKMTPQEVVSLVDVVGQTALHRAASTSNIEGARMLVNTNSELPNVVDRAGLTPLDAAASWGHREMVLYLLEVTSEELKMGKTVRCLITGELYDIALPLLQRKLTLACMEPNPLGIIVEKYSSFKSRNSFNFWQNLIYLGVPKKSRSIGNHCNGGGDIEDPLKCCISGLAITISI</sequence>
<dbReference type="EMBL" id="CM037161">
    <property type="protein sequence ID" value="KAH7855385.1"/>
    <property type="molecule type" value="Genomic_DNA"/>
</dbReference>
<keyword evidence="2" id="KW-1185">Reference proteome</keyword>